<dbReference type="Proteomes" id="UP000053558">
    <property type="component" value="Unassembled WGS sequence"/>
</dbReference>
<evidence type="ECO:0000256" key="4">
    <source>
        <dbReference type="ARBA" id="ARBA00022692"/>
    </source>
</evidence>
<dbReference type="GO" id="GO:0018279">
    <property type="term" value="P:protein N-linked glycosylation via asparagine"/>
    <property type="evidence" value="ECO:0007669"/>
    <property type="project" value="TreeGrafter"/>
</dbReference>
<accession>A0A5M3MLL2</accession>
<keyword evidence="5" id="KW-0256">Endoplasmic reticulum</keyword>
<dbReference type="GeneID" id="19205568"/>
<dbReference type="InterPro" id="IPR018943">
    <property type="entry name" value="Oligosaccaryltransferase"/>
</dbReference>
<evidence type="ECO:0000313" key="10">
    <source>
        <dbReference type="EMBL" id="EIW79860.1"/>
    </source>
</evidence>
<dbReference type="GO" id="GO:0008250">
    <property type="term" value="C:oligosaccharyltransferase complex"/>
    <property type="evidence" value="ECO:0007669"/>
    <property type="project" value="TreeGrafter"/>
</dbReference>
<dbReference type="OrthoDB" id="2124077at2759"/>
<dbReference type="PANTHER" id="PTHR48164:SF1">
    <property type="entry name" value="DOLICHYL-DIPHOSPHOOLIGOSACCHARIDE--PROTEIN GLYCOSYLTRANSFERASE SUBUNIT 4"/>
    <property type="match status" value="1"/>
</dbReference>
<keyword evidence="6" id="KW-0735">Signal-anchor</keyword>
<keyword evidence="7 9" id="KW-1133">Transmembrane helix</keyword>
<dbReference type="InterPro" id="IPR036330">
    <property type="entry name" value="Ost4p_sf"/>
</dbReference>
<proteinExistence type="inferred from homology"/>
<dbReference type="InterPro" id="IPR051307">
    <property type="entry name" value="OST4"/>
</dbReference>
<feature type="transmembrane region" description="Helical" evidence="9">
    <location>
        <begin position="13"/>
        <end position="36"/>
    </location>
</feature>
<comment type="subcellular location">
    <subcellularLocation>
        <location evidence="1">Endoplasmic reticulum membrane</location>
        <topology evidence="1">Single-pass type III membrane protein</topology>
    </subcellularLocation>
</comment>
<dbReference type="KEGG" id="cput:CONPUDRAFT_166549"/>
<comment type="similarity">
    <text evidence="2">Belongs to the OST4 family.</text>
</comment>
<protein>
    <recommendedName>
        <fullName evidence="3">Dolichyl-diphosphooligosaccharide--protein glycosyltransferase subunit 4</fullName>
    </recommendedName>
</protein>
<evidence type="ECO:0000256" key="1">
    <source>
        <dbReference type="ARBA" id="ARBA00004643"/>
    </source>
</evidence>
<evidence type="ECO:0000256" key="3">
    <source>
        <dbReference type="ARBA" id="ARBA00017662"/>
    </source>
</evidence>
<dbReference type="PANTHER" id="PTHR48164">
    <property type="entry name" value="DOLICHYL-DIPHOSPHOOLIGOSACCHARIDE--PROTEIN GLYCOSYLTRANSFERASE SUBUNIT 4"/>
    <property type="match status" value="1"/>
</dbReference>
<evidence type="ECO:0000256" key="7">
    <source>
        <dbReference type="ARBA" id="ARBA00022989"/>
    </source>
</evidence>
<evidence type="ECO:0000256" key="2">
    <source>
        <dbReference type="ARBA" id="ARBA00007685"/>
    </source>
</evidence>
<sequence length="183" mass="19473">MITHQTLYNLANYLGALAMITVVAYHFVAVNARYLAKNGRRTYTASRPSVRAITTSFVTLPLAAFAHRPIPCSLPAPATSDATALLPFHHFLSFPRLTTIHLHSAFVVVAPFTPRSPNLARALVHSHDQALLNQKKATVMSSTSASLTCTTLANAFARAFLTSGLGTPGRTGSKGMALADAVA</sequence>
<gene>
    <name evidence="10" type="ORF">CONPUDRAFT_166549</name>
</gene>
<dbReference type="AlphaFoldDB" id="A0A5M3MLL2"/>
<reference evidence="11" key="1">
    <citation type="journal article" date="2012" name="Science">
        <title>The Paleozoic origin of enzymatic lignin decomposition reconstructed from 31 fungal genomes.</title>
        <authorList>
            <person name="Floudas D."/>
            <person name="Binder M."/>
            <person name="Riley R."/>
            <person name="Barry K."/>
            <person name="Blanchette R.A."/>
            <person name="Henrissat B."/>
            <person name="Martinez A.T."/>
            <person name="Otillar R."/>
            <person name="Spatafora J.W."/>
            <person name="Yadav J.S."/>
            <person name="Aerts A."/>
            <person name="Benoit I."/>
            <person name="Boyd A."/>
            <person name="Carlson A."/>
            <person name="Copeland A."/>
            <person name="Coutinho P.M."/>
            <person name="de Vries R.P."/>
            <person name="Ferreira P."/>
            <person name="Findley K."/>
            <person name="Foster B."/>
            <person name="Gaskell J."/>
            <person name="Glotzer D."/>
            <person name="Gorecki P."/>
            <person name="Heitman J."/>
            <person name="Hesse C."/>
            <person name="Hori C."/>
            <person name="Igarashi K."/>
            <person name="Jurgens J.A."/>
            <person name="Kallen N."/>
            <person name="Kersten P."/>
            <person name="Kohler A."/>
            <person name="Kuees U."/>
            <person name="Kumar T.K.A."/>
            <person name="Kuo A."/>
            <person name="LaButti K."/>
            <person name="Larrondo L.F."/>
            <person name="Lindquist E."/>
            <person name="Ling A."/>
            <person name="Lombard V."/>
            <person name="Lucas S."/>
            <person name="Lundell T."/>
            <person name="Martin R."/>
            <person name="McLaughlin D.J."/>
            <person name="Morgenstern I."/>
            <person name="Morin E."/>
            <person name="Murat C."/>
            <person name="Nagy L.G."/>
            <person name="Nolan M."/>
            <person name="Ohm R.A."/>
            <person name="Patyshakuliyeva A."/>
            <person name="Rokas A."/>
            <person name="Ruiz-Duenas F.J."/>
            <person name="Sabat G."/>
            <person name="Salamov A."/>
            <person name="Samejima M."/>
            <person name="Schmutz J."/>
            <person name="Slot J.C."/>
            <person name="St John F."/>
            <person name="Stenlid J."/>
            <person name="Sun H."/>
            <person name="Sun S."/>
            <person name="Syed K."/>
            <person name="Tsang A."/>
            <person name="Wiebenga A."/>
            <person name="Young D."/>
            <person name="Pisabarro A."/>
            <person name="Eastwood D.C."/>
            <person name="Martin F."/>
            <person name="Cullen D."/>
            <person name="Grigoriev I.V."/>
            <person name="Hibbett D.S."/>
        </authorList>
    </citation>
    <scope>NUCLEOTIDE SEQUENCE [LARGE SCALE GENOMIC DNA]</scope>
    <source>
        <strain evidence="11">RWD-64-598 SS2</strain>
    </source>
</reference>
<evidence type="ECO:0000313" key="11">
    <source>
        <dbReference type="Proteomes" id="UP000053558"/>
    </source>
</evidence>
<dbReference type="Pfam" id="PF10215">
    <property type="entry name" value="Ost4"/>
    <property type="match status" value="1"/>
</dbReference>
<keyword evidence="4 9" id="KW-0812">Transmembrane</keyword>
<dbReference type="RefSeq" id="XP_007770193.1">
    <property type="nucleotide sequence ID" value="XM_007772003.1"/>
</dbReference>
<keyword evidence="8 9" id="KW-0472">Membrane</keyword>
<comment type="caution">
    <text evidence="10">The sequence shown here is derived from an EMBL/GenBank/DDBJ whole genome shotgun (WGS) entry which is preliminary data.</text>
</comment>
<dbReference type="SUPFAM" id="SSF103464">
    <property type="entry name" value="Oligosaccharyltransferase subunit ost4p"/>
    <property type="match status" value="1"/>
</dbReference>
<evidence type="ECO:0000256" key="6">
    <source>
        <dbReference type="ARBA" id="ARBA00022968"/>
    </source>
</evidence>
<evidence type="ECO:0000256" key="5">
    <source>
        <dbReference type="ARBA" id="ARBA00022824"/>
    </source>
</evidence>
<name>A0A5M3MLL2_CONPW</name>
<dbReference type="EMBL" id="JH711580">
    <property type="protein sequence ID" value="EIW79860.1"/>
    <property type="molecule type" value="Genomic_DNA"/>
</dbReference>
<organism evidence="10 11">
    <name type="scientific">Coniophora puteana (strain RWD-64-598)</name>
    <name type="common">Brown rot fungus</name>
    <dbReference type="NCBI Taxonomy" id="741705"/>
    <lineage>
        <taxon>Eukaryota</taxon>
        <taxon>Fungi</taxon>
        <taxon>Dikarya</taxon>
        <taxon>Basidiomycota</taxon>
        <taxon>Agaricomycotina</taxon>
        <taxon>Agaricomycetes</taxon>
        <taxon>Agaricomycetidae</taxon>
        <taxon>Boletales</taxon>
        <taxon>Coniophorineae</taxon>
        <taxon>Coniophoraceae</taxon>
        <taxon>Coniophora</taxon>
    </lineage>
</organism>
<evidence type="ECO:0000256" key="8">
    <source>
        <dbReference type="ARBA" id="ARBA00023136"/>
    </source>
</evidence>
<keyword evidence="11" id="KW-1185">Reference proteome</keyword>
<evidence type="ECO:0000256" key="9">
    <source>
        <dbReference type="SAM" id="Phobius"/>
    </source>
</evidence>